<dbReference type="Pfam" id="PF06452">
    <property type="entry name" value="CBM9_1"/>
    <property type="match status" value="1"/>
</dbReference>
<dbReference type="Pfam" id="PF00756">
    <property type="entry name" value="Esterase"/>
    <property type="match status" value="1"/>
</dbReference>
<dbReference type="InterPro" id="IPR008964">
    <property type="entry name" value="Invasin/intimin_cell_adhesion"/>
</dbReference>
<accession>A0A1I1STH0</accession>
<evidence type="ECO:0000259" key="1">
    <source>
        <dbReference type="SMART" id="SM00635"/>
    </source>
</evidence>
<dbReference type="AlphaFoldDB" id="A0A1I1STH0"/>
<dbReference type="GO" id="GO:0004553">
    <property type="term" value="F:hydrolase activity, hydrolyzing O-glycosyl compounds"/>
    <property type="evidence" value="ECO:0007669"/>
    <property type="project" value="InterPro"/>
</dbReference>
<dbReference type="InterPro" id="IPR003343">
    <property type="entry name" value="Big_2"/>
</dbReference>
<dbReference type="Gene3D" id="2.60.40.1190">
    <property type="match status" value="1"/>
</dbReference>
<proteinExistence type="predicted"/>
<dbReference type="PANTHER" id="PTHR48098">
    <property type="entry name" value="ENTEROCHELIN ESTERASE-RELATED"/>
    <property type="match status" value="1"/>
</dbReference>
<dbReference type="PANTHER" id="PTHR48098:SF6">
    <property type="entry name" value="FERRI-BACILLIBACTIN ESTERASE BESA"/>
    <property type="match status" value="1"/>
</dbReference>
<sequence length="692" mass="76348">MYRGTKLFLQPIMMILAIVSLLSVSFLGPWPGVSAAAAKDKPAFKQNGAIALSVGESYKLEIVNKPSSASYSWSSDKKSVAAVDQNGLVKASSAGSATITCKITLNNKTEFLAVKVNVKEAHVHPSPENAKVPVDKNGFDSSGRMVANFGSPVIDGNTDPVWNKAQAVSPKYVSSNIDTSATFKALWDDRALYILAVVKDKNLSVQSGTPYMQDSVELFLDENNNKTPEYGADDLHLRVNYENALSVDNGKPERFYTAARKTEDGYIIEARIALKWIPVNGKVLGIELQVNDAKESERVGTINVFDSTGSAWNDTTKFGEVLLTGKAKGDVSGRNPYDLINLIKSTLKLDLKLYKNASIVTDSIANAFAENVLKDQKATQEQLDKQYAAIKDAIGKLEMTEEAANEKYFKPVPDEYRMESDNPGTIENLSYKAANLDGGTDDKKLNVYLPYGYDASNPNKHYNVLYLMHGGGENENLIFGGPGQSKELKKILDNMIANGDIEPLIVVTPTFYGGKDDVALFHEELMNTVVPLVETKYNTYVKSGSLDDLKASRAHRAFGGFSMGSVTTWYTFIHDLDYFKYYIPLSGDSWILEQTGGGLKPKETAEYIADVARASGYKPQDYYIFSATGTQDIAYPNLKPQIDAMKQLTDVFVYSSDMKKGNFYFIAADGGTHAWNWVNQYIYDILPDLFRN</sequence>
<reference evidence="3" key="1">
    <citation type="submission" date="2016-10" db="EMBL/GenBank/DDBJ databases">
        <authorList>
            <person name="Varghese N."/>
            <person name="Submissions S."/>
        </authorList>
    </citation>
    <scope>NUCLEOTIDE SEQUENCE [LARGE SCALE GENOMIC DNA]</scope>
    <source>
        <strain evidence="3">CGMCC 1.10784</strain>
    </source>
</reference>
<evidence type="ECO:0000313" key="2">
    <source>
        <dbReference type="EMBL" id="SFD49716.1"/>
    </source>
</evidence>
<protein>
    <submittedName>
        <fullName evidence="2">Enterochelin esterase</fullName>
    </submittedName>
</protein>
<dbReference type="InterPro" id="IPR000801">
    <property type="entry name" value="Esterase-like"/>
</dbReference>
<dbReference type="InterPro" id="IPR029058">
    <property type="entry name" value="AB_hydrolase_fold"/>
</dbReference>
<dbReference type="SUPFAM" id="SSF53474">
    <property type="entry name" value="alpha/beta-Hydrolases"/>
    <property type="match status" value="1"/>
</dbReference>
<feature type="domain" description="BIG2" evidence="1">
    <location>
        <begin position="38"/>
        <end position="113"/>
    </location>
</feature>
<dbReference type="GO" id="GO:0016052">
    <property type="term" value="P:carbohydrate catabolic process"/>
    <property type="evidence" value="ECO:0007669"/>
    <property type="project" value="InterPro"/>
</dbReference>
<dbReference type="CDD" id="cd00005">
    <property type="entry name" value="CBM9_like_1"/>
    <property type="match status" value="1"/>
</dbReference>
<dbReference type="SUPFAM" id="SSF49373">
    <property type="entry name" value="Invasin/intimin cell-adhesion fragments"/>
    <property type="match status" value="1"/>
</dbReference>
<dbReference type="EMBL" id="FOMT01000001">
    <property type="protein sequence ID" value="SFD49716.1"/>
    <property type="molecule type" value="Genomic_DNA"/>
</dbReference>
<gene>
    <name evidence="2" type="ORF">SAMN05216378_0197</name>
</gene>
<keyword evidence="3" id="KW-1185">Reference proteome</keyword>
<dbReference type="Gene3D" id="2.60.40.1080">
    <property type="match status" value="1"/>
</dbReference>
<dbReference type="InterPro" id="IPR010502">
    <property type="entry name" value="Carb-bd_dom_fam9"/>
</dbReference>
<evidence type="ECO:0000313" key="3">
    <source>
        <dbReference type="Proteomes" id="UP000198855"/>
    </source>
</evidence>
<dbReference type="STRING" id="1045775.SAMN05216378_0197"/>
<dbReference type="Pfam" id="PF02368">
    <property type="entry name" value="Big_2"/>
    <property type="match status" value="1"/>
</dbReference>
<dbReference type="InterPro" id="IPR050583">
    <property type="entry name" value="Mycobacterial_A85_antigen"/>
</dbReference>
<dbReference type="GO" id="GO:0030246">
    <property type="term" value="F:carbohydrate binding"/>
    <property type="evidence" value="ECO:0007669"/>
    <property type="project" value="InterPro"/>
</dbReference>
<dbReference type="RefSeq" id="WP_217649548.1">
    <property type="nucleotide sequence ID" value="NZ_FOMT01000001.1"/>
</dbReference>
<organism evidence="2 3">
    <name type="scientific">Paenibacillus catalpae</name>
    <dbReference type="NCBI Taxonomy" id="1045775"/>
    <lineage>
        <taxon>Bacteria</taxon>
        <taxon>Bacillati</taxon>
        <taxon>Bacillota</taxon>
        <taxon>Bacilli</taxon>
        <taxon>Bacillales</taxon>
        <taxon>Paenibacillaceae</taxon>
        <taxon>Paenibacillus</taxon>
    </lineage>
</organism>
<name>A0A1I1STH0_9BACL</name>
<dbReference type="SUPFAM" id="SSF49344">
    <property type="entry name" value="CBD9-like"/>
    <property type="match status" value="1"/>
</dbReference>
<dbReference type="Proteomes" id="UP000198855">
    <property type="component" value="Unassembled WGS sequence"/>
</dbReference>
<dbReference type="SMART" id="SM00635">
    <property type="entry name" value="BID_2"/>
    <property type="match status" value="1"/>
</dbReference>
<dbReference type="Gene3D" id="3.40.50.1820">
    <property type="entry name" value="alpha/beta hydrolase"/>
    <property type="match status" value="1"/>
</dbReference>